<dbReference type="FunFam" id="1.25.40.10:FF:000552">
    <property type="entry name" value="UDP-N-acetylglucosaminyltransferase (AFU_orthologue AFUA_1G03380)"/>
    <property type="match status" value="1"/>
</dbReference>
<dbReference type="PANTHER" id="PTHR44998">
    <property type="match status" value="1"/>
</dbReference>
<evidence type="ECO:0000313" key="10">
    <source>
        <dbReference type="EMBL" id="PHH78620.1"/>
    </source>
</evidence>
<gene>
    <name evidence="10" type="ORF">CDD80_6591</name>
</gene>
<dbReference type="Gene3D" id="3.40.50.2000">
    <property type="entry name" value="Glycogen Phosphorylase B"/>
    <property type="match status" value="1"/>
</dbReference>
<proteinExistence type="inferred from homology"/>
<evidence type="ECO:0000256" key="4">
    <source>
        <dbReference type="ARBA" id="ARBA00022676"/>
    </source>
</evidence>
<protein>
    <recommendedName>
        <fullName evidence="3">protein O-GlcNAc transferase</fullName>
        <ecNumber evidence="3">2.4.1.255</ecNumber>
    </recommendedName>
</protein>
<dbReference type="Gene3D" id="3.40.50.11380">
    <property type="match status" value="1"/>
</dbReference>
<dbReference type="SUPFAM" id="SSF48452">
    <property type="entry name" value="TPR-like"/>
    <property type="match status" value="1"/>
</dbReference>
<sequence>MAYYHYGLRLDPNHVHLHTNLGSLLKDMGQLDRAIQMYERAVLCDGTFDIALTNLANAVKDKGRIVDAIAYYRRAVYSNPEFDEAVCGLFLALNSVCNWRGRGGVLLTPGGYDRWHVDDEGKILDARIQGGARGLAKRVVDIVTHQLRDASVWGQHTLQEPVIQVIEQQLRHLCEDSSFQLAPAIRRWAGKPWEGSRLTRLLERAARVALRKWYLDINYRGKELSASAIVRIHILVNLNGYTRGARNEIFAARPAPIQMSFMGFAGSLGAEWCDYILADKTTVPPETLRPWRRNVSIEDVLKDDNECCEGQWAYSENVIFCRSTFFCCDHAQSSGRGEKTLPWDREKRRRWEMRRQLFPGMPDDTVILGNFNQLYKIDPTIFRSWLRILSRVPNAILWLLRFPEPGEMNLRATAETWAGPEVAKRLIFTDVAPKDQHILRARVCDLFLDTPECNAHTTAADVLWSSTPLLTFPRYSYKMCSRIAASILRGALPPSDPGLQVARELIVEDEMEYEKRAVDLAGRLAYVEVTGAGYREGQGRLADMRKILWENKWQCALFDTRRWVDEVECAYEEAWRRWVNGVGGDIYL</sequence>
<evidence type="ECO:0000256" key="8">
    <source>
        <dbReference type="PROSITE-ProRule" id="PRU00339"/>
    </source>
</evidence>
<dbReference type="Gene3D" id="1.25.40.10">
    <property type="entry name" value="Tetratricopeptide repeat domain"/>
    <property type="match status" value="2"/>
</dbReference>
<evidence type="ECO:0000313" key="11">
    <source>
        <dbReference type="Proteomes" id="UP000226431"/>
    </source>
</evidence>
<comment type="pathway">
    <text evidence="1">Protein modification; protein glycosylation.</text>
</comment>
<organism evidence="10 11">
    <name type="scientific">Ophiocordyceps camponoti-rufipedis</name>
    <dbReference type="NCBI Taxonomy" id="2004952"/>
    <lineage>
        <taxon>Eukaryota</taxon>
        <taxon>Fungi</taxon>
        <taxon>Dikarya</taxon>
        <taxon>Ascomycota</taxon>
        <taxon>Pezizomycotina</taxon>
        <taxon>Sordariomycetes</taxon>
        <taxon>Hypocreomycetidae</taxon>
        <taxon>Hypocreales</taxon>
        <taxon>Ophiocordycipitaceae</taxon>
        <taxon>Ophiocordyceps</taxon>
    </lineage>
</organism>
<evidence type="ECO:0000256" key="7">
    <source>
        <dbReference type="ARBA" id="ARBA00022803"/>
    </source>
</evidence>
<dbReference type="STRING" id="2004952.A0A2C5ZFP4"/>
<dbReference type="EC" id="2.4.1.255" evidence="3"/>
<comment type="caution">
    <text evidence="10">The sequence shown here is derived from an EMBL/GenBank/DDBJ whole genome shotgun (WGS) entry which is preliminary data.</text>
</comment>
<comment type="similarity">
    <text evidence="2">Belongs to the glycosyltransferase 41 family. O-GlcNAc transferase subfamily.</text>
</comment>
<dbReference type="Pfam" id="PF13844">
    <property type="entry name" value="Glyco_transf_41"/>
    <property type="match status" value="2"/>
</dbReference>
<feature type="repeat" description="TPR" evidence="8">
    <location>
        <begin position="15"/>
        <end position="48"/>
    </location>
</feature>
<feature type="domain" description="O-GlcNAc transferase C-terminal" evidence="9">
    <location>
        <begin position="231"/>
        <end position="287"/>
    </location>
</feature>
<evidence type="ECO:0000256" key="3">
    <source>
        <dbReference type="ARBA" id="ARBA00011970"/>
    </source>
</evidence>
<keyword evidence="7 8" id="KW-0802">TPR repeat</keyword>
<evidence type="ECO:0000256" key="1">
    <source>
        <dbReference type="ARBA" id="ARBA00004922"/>
    </source>
</evidence>
<evidence type="ECO:0000259" key="9">
    <source>
        <dbReference type="Pfam" id="PF13844"/>
    </source>
</evidence>
<dbReference type="OrthoDB" id="421121at2759"/>
<dbReference type="AlphaFoldDB" id="A0A2C5ZFP4"/>
<keyword evidence="5" id="KW-0808">Transferase</keyword>
<dbReference type="PROSITE" id="PS50005">
    <property type="entry name" value="TPR"/>
    <property type="match status" value="1"/>
</dbReference>
<dbReference type="GO" id="GO:0097363">
    <property type="term" value="F:protein O-acetylglucosaminyltransferase activity"/>
    <property type="evidence" value="ECO:0007669"/>
    <property type="project" value="UniProtKB-EC"/>
</dbReference>
<keyword evidence="4" id="KW-0328">Glycosyltransferase</keyword>
<keyword evidence="11" id="KW-1185">Reference proteome</keyword>
<name>A0A2C5ZFP4_9HYPO</name>
<evidence type="ECO:0000256" key="2">
    <source>
        <dbReference type="ARBA" id="ARBA00005386"/>
    </source>
</evidence>
<reference evidence="10 11" key="1">
    <citation type="submission" date="2017-06" db="EMBL/GenBank/DDBJ databases">
        <title>Ant-infecting Ophiocordyceps genomes reveal a high diversity of potential behavioral manipulation genes and a possible major role for enterotoxins.</title>
        <authorList>
            <person name="De Bekker C."/>
            <person name="Evans H.C."/>
            <person name="Brachmann A."/>
            <person name="Hughes D.P."/>
        </authorList>
    </citation>
    <scope>NUCLEOTIDE SEQUENCE [LARGE SCALE GENOMIC DNA]</scope>
    <source>
        <strain evidence="10 11">Map16</strain>
    </source>
</reference>
<keyword evidence="6" id="KW-0677">Repeat</keyword>
<dbReference type="Pfam" id="PF13181">
    <property type="entry name" value="TPR_8"/>
    <property type="match status" value="2"/>
</dbReference>
<dbReference type="FunFam" id="3.40.50.2000:FF:000110">
    <property type="entry name" value="UDP-N-acetylglucosaminyltransferase protein"/>
    <property type="match status" value="1"/>
</dbReference>
<dbReference type="PANTHER" id="PTHR44998:SF1">
    <property type="entry name" value="UDP-N-ACETYLGLUCOSAMINE--PEPTIDE N-ACETYLGLUCOSAMINYLTRANSFERASE 110 KDA SUBUNIT"/>
    <property type="match status" value="1"/>
</dbReference>
<dbReference type="SMART" id="SM00028">
    <property type="entry name" value="TPR"/>
    <property type="match status" value="2"/>
</dbReference>
<dbReference type="InterPro" id="IPR011990">
    <property type="entry name" value="TPR-like_helical_dom_sf"/>
</dbReference>
<dbReference type="GO" id="GO:0006493">
    <property type="term" value="P:protein O-linked glycosylation"/>
    <property type="evidence" value="ECO:0007669"/>
    <property type="project" value="TreeGrafter"/>
</dbReference>
<evidence type="ECO:0000256" key="6">
    <source>
        <dbReference type="ARBA" id="ARBA00022737"/>
    </source>
</evidence>
<feature type="domain" description="O-GlcNAc transferase C-terminal" evidence="9">
    <location>
        <begin position="360"/>
        <end position="565"/>
    </location>
</feature>
<dbReference type="InterPro" id="IPR029489">
    <property type="entry name" value="OGT/SEC/SPY_C"/>
</dbReference>
<dbReference type="InterPro" id="IPR019734">
    <property type="entry name" value="TPR_rpt"/>
</dbReference>
<accession>A0A2C5ZFP4</accession>
<dbReference type="Proteomes" id="UP000226431">
    <property type="component" value="Unassembled WGS sequence"/>
</dbReference>
<dbReference type="EMBL" id="NJES01000073">
    <property type="protein sequence ID" value="PHH78620.1"/>
    <property type="molecule type" value="Genomic_DNA"/>
</dbReference>
<evidence type="ECO:0000256" key="5">
    <source>
        <dbReference type="ARBA" id="ARBA00022679"/>
    </source>
</evidence>